<keyword evidence="9" id="KW-1185">Reference proteome</keyword>
<evidence type="ECO:0000256" key="7">
    <source>
        <dbReference type="SAM" id="MobiDB-lite"/>
    </source>
</evidence>
<evidence type="ECO:0000313" key="10">
    <source>
        <dbReference type="RefSeq" id="XP_041630638.1"/>
    </source>
</evidence>
<dbReference type="GeneID" id="121502058"/>
<dbReference type="InterPro" id="IPR040676">
    <property type="entry name" value="DUF5641"/>
</dbReference>
<dbReference type="InterPro" id="IPR001584">
    <property type="entry name" value="Integrase_cat-core"/>
</dbReference>
<keyword evidence="3" id="KW-0540">Nuclease</keyword>
<feature type="domain" description="Integrase catalytic" evidence="8">
    <location>
        <begin position="1441"/>
        <end position="1636"/>
    </location>
</feature>
<dbReference type="SUPFAM" id="SSF56672">
    <property type="entry name" value="DNA/RNA polymerases"/>
    <property type="match status" value="1"/>
</dbReference>
<dbReference type="Pfam" id="PF17921">
    <property type="entry name" value="Integrase_H2C2"/>
    <property type="match status" value="1"/>
</dbReference>
<organism evidence="9 10">
    <name type="scientific">Drosophila kikkawai</name>
    <name type="common">Fruit fly</name>
    <dbReference type="NCBI Taxonomy" id="30033"/>
    <lineage>
        <taxon>Eukaryota</taxon>
        <taxon>Metazoa</taxon>
        <taxon>Ecdysozoa</taxon>
        <taxon>Arthropoda</taxon>
        <taxon>Hexapoda</taxon>
        <taxon>Insecta</taxon>
        <taxon>Pterygota</taxon>
        <taxon>Neoptera</taxon>
        <taxon>Endopterygota</taxon>
        <taxon>Diptera</taxon>
        <taxon>Brachycera</taxon>
        <taxon>Muscomorpha</taxon>
        <taxon>Ephydroidea</taxon>
        <taxon>Drosophilidae</taxon>
        <taxon>Drosophila</taxon>
        <taxon>Sophophora</taxon>
    </lineage>
</organism>
<dbReference type="Pfam" id="PF05380">
    <property type="entry name" value="Peptidase_A17"/>
    <property type="match status" value="1"/>
</dbReference>
<dbReference type="InterPro" id="IPR008042">
    <property type="entry name" value="Retrotrans_Pao"/>
</dbReference>
<dbReference type="Gene3D" id="3.30.420.10">
    <property type="entry name" value="Ribonuclease H-like superfamily/Ribonuclease H"/>
    <property type="match status" value="1"/>
</dbReference>
<dbReference type="InterPro" id="IPR021109">
    <property type="entry name" value="Peptidase_aspartic_dom_sf"/>
</dbReference>
<dbReference type="Pfam" id="PF03564">
    <property type="entry name" value="DUF1759"/>
    <property type="match status" value="1"/>
</dbReference>
<dbReference type="PROSITE" id="PS50994">
    <property type="entry name" value="INTEGRASE"/>
    <property type="match status" value="1"/>
</dbReference>
<sequence length="1750" mass="198230">MNSIMHRTIQQRGACKGQLTRTLNSATDFAQRCDCVQTLQHKLERLVATFNHFMELSDDLVEFNLEDGYEDPGLDIPEYEEKFYSAHAIFSKAIKEMGGQDYGQDQSNLLISSTVERLFEGQNQLLEQIHTSSSATDLRFEKIRIPTFSGKYEDWSQFSDLFLSSVNNNEKLSKCQKFHYLKSYLDGEALSLIKHIAVCNDNYQDAWEKLENRYNKKSLIARSFVQNFLSLPTANNLNIAELRKIVDSADECIRGLHALNCDSRDVWLIHILLSKLGSEVKQAWANCSMSSKEDVTIYDLFTFLFAHCDTLESCQDLHALQPSRPAQSRRRQVTYHASGSNQPPRECIYCQGQHNIYSCTEFQALDVGSRRTFVRDTKLCFNCLSRSHQVSDCNSSNTCRQCNARHHTLVHPEESRSIPSASAQMSAAELNTTSSFDHAADMNTAAISHHTVERANNQALLPTILANVIDACGNTTSCRLLLDTGSTITMVSESFIQRIGISRSHARISVVGLGASPAGVSRGRATFTLLSRTTTASVEVTGLIMSSLTSLLPAQQVKSSSSIWNKIRRLPLADPTFGAPGKIDVILGADQLWNIYTGHRREFGIEYPIALHTNFGWVITGSYSDCNEASTQAQVHHAYEDLDSLVRSFMDMEQVHPTKATIDASDPAEQHFLKTHARTEDGVYIVQYPFKEPIMPIGSTLPQALNRFAALERKFRKFPALKQQYVDFMEDYLRRGHMELIPATAAGEDPARYNYLAHHAVFKPDSTTTRCRVVFDGSGNDSKGHSLNSRLHIGPPIQRDLLGVCLRFRQHRYVFCADIEKMFRGILVADEHTHYQRIVWRKEETATLDHYRLLTVTYGLASSPFIAVRVLKQLATDYAEMYPNAAVVLNRDAYVDDIPTGCDKVEDLIALKDELILLLSEAHFNLRKWSSNCCGLLKSLPKEICEYPPNALENDSPFRFVKVLGVCWEPKTDHIFFKLSPPGITTALTKRILLSELAKIYDPLGLLAPTTVFLKILFQDSWLSSVEWSEVLHPHLCFRWQQFVSEMHLLETCRVPRYISTPSQAIELHGFADASSQAFAAVIYSRFKVNAGYAVNLIMAKTRVAPIKPISIPRLELNAAHLLSKLISLVKQSLTIPISRINCWSDSEIVLHWLSSPPRTWNTYVCNRTAEILDGCPRSCWQHIRSEDNPADCASRGILPKDLVDHQIWWNGPAWLSQSRSAWPPAKAKFALSTEEEACLEVKAEHKVNLHISDDGNSLNCMINKISSWSRLIRILSYCFRFVHRFRGRTPLQPFLAAWELQYARSRIFAHVQKEFFSMEYTQLSTGQQLSKKSKLIRYTPFLDEQGIMRVGGRIDNSLANYDAKHPIILPKESPIAATLILYQHSALLHAGVEYTFHSLRQRYWILGARNLVRKTVFNCRTCFLQRRHTASQLMADLPEFRVQPARCFLHTGLDYAGPVSIKISTGRTPKFGKAWFAIFVCLSTKAIHIELVSDLTTSAFIAAFQRFWSRRGPISDLYSDNGTTFHGAKKELAEMQQIAISQSQNEEISSFLSTHEVNWHFIPPSAPHFGGIWETGVRSIKLHLKRVVGSSALTFEEYSTLLIQIEGLLNSRPLCAPSDHSLNPLTPSHFLTGQPLTSVPEPSLLDVNINRLQRWRELQAKVQGFWKRWNLEYLNTLQARTKWQQDAQDIAMDTLVVLKEPNQPPSKWLLGRVVEVHPGQDQRVRVVTVKTARGTYKRPITKIAVLPLN</sequence>
<keyword evidence="6" id="KW-0695">RNA-directed DNA polymerase</keyword>
<dbReference type="InterPro" id="IPR012337">
    <property type="entry name" value="RNaseH-like_sf"/>
</dbReference>
<dbReference type="Gene3D" id="2.40.70.10">
    <property type="entry name" value="Acid Proteases"/>
    <property type="match status" value="1"/>
</dbReference>
<keyword evidence="1" id="KW-0808">Transferase</keyword>
<protein>
    <recommendedName>
        <fullName evidence="8">Integrase catalytic domain-containing protein</fullName>
    </recommendedName>
</protein>
<keyword evidence="4" id="KW-0255">Endonuclease</keyword>
<dbReference type="InterPro" id="IPR041588">
    <property type="entry name" value="Integrase_H2C2"/>
</dbReference>
<evidence type="ECO:0000256" key="1">
    <source>
        <dbReference type="ARBA" id="ARBA00022679"/>
    </source>
</evidence>
<evidence type="ECO:0000256" key="3">
    <source>
        <dbReference type="ARBA" id="ARBA00022722"/>
    </source>
</evidence>
<name>A0ABM3C4S6_DROKI</name>
<accession>A0ABM3C4S6</accession>
<proteinExistence type="predicted"/>
<dbReference type="InterPro" id="IPR001969">
    <property type="entry name" value="Aspartic_peptidase_AS"/>
</dbReference>
<feature type="region of interest" description="Disordered" evidence="7">
    <location>
        <begin position="322"/>
        <end position="341"/>
    </location>
</feature>
<dbReference type="RefSeq" id="XP_041630638.1">
    <property type="nucleotide sequence ID" value="XM_041774704.2"/>
</dbReference>
<dbReference type="CDD" id="cd01644">
    <property type="entry name" value="RT_pepA17"/>
    <property type="match status" value="1"/>
</dbReference>
<dbReference type="InterPro" id="IPR043502">
    <property type="entry name" value="DNA/RNA_pol_sf"/>
</dbReference>
<dbReference type="SUPFAM" id="SSF53098">
    <property type="entry name" value="Ribonuclease H-like"/>
    <property type="match status" value="1"/>
</dbReference>
<dbReference type="PANTHER" id="PTHR47331">
    <property type="entry name" value="PHD-TYPE DOMAIN-CONTAINING PROTEIN"/>
    <property type="match status" value="1"/>
</dbReference>
<gene>
    <name evidence="10" type="primary">LOC121502058</name>
</gene>
<dbReference type="PROSITE" id="PS00141">
    <property type="entry name" value="ASP_PROTEASE"/>
    <property type="match status" value="1"/>
</dbReference>
<dbReference type="Proteomes" id="UP001652661">
    <property type="component" value="Chromosome X"/>
</dbReference>
<evidence type="ECO:0000313" key="9">
    <source>
        <dbReference type="Proteomes" id="UP001652661"/>
    </source>
</evidence>
<evidence type="ECO:0000256" key="4">
    <source>
        <dbReference type="ARBA" id="ARBA00022759"/>
    </source>
</evidence>
<dbReference type="PANTHER" id="PTHR47331:SF1">
    <property type="entry name" value="GAG-LIKE PROTEIN"/>
    <property type="match status" value="1"/>
</dbReference>
<evidence type="ECO:0000256" key="2">
    <source>
        <dbReference type="ARBA" id="ARBA00022695"/>
    </source>
</evidence>
<evidence type="ECO:0000259" key="8">
    <source>
        <dbReference type="PROSITE" id="PS50994"/>
    </source>
</evidence>
<dbReference type="InterPro" id="IPR036397">
    <property type="entry name" value="RNaseH_sf"/>
</dbReference>
<keyword evidence="5" id="KW-0378">Hydrolase</keyword>
<dbReference type="InterPro" id="IPR005312">
    <property type="entry name" value="DUF1759"/>
</dbReference>
<keyword evidence="2" id="KW-0548">Nucleotidyltransferase</keyword>
<evidence type="ECO:0000256" key="5">
    <source>
        <dbReference type="ARBA" id="ARBA00022801"/>
    </source>
</evidence>
<dbReference type="Pfam" id="PF18701">
    <property type="entry name" value="DUF5641"/>
    <property type="match status" value="1"/>
</dbReference>
<evidence type="ECO:0000256" key="6">
    <source>
        <dbReference type="ARBA" id="ARBA00022918"/>
    </source>
</evidence>
<reference evidence="10" key="1">
    <citation type="submission" date="2025-08" db="UniProtKB">
        <authorList>
            <consortium name="RefSeq"/>
        </authorList>
    </citation>
    <scope>IDENTIFICATION</scope>
    <source>
        <strain evidence="10">14028-0561.14</strain>
        <tissue evidence="10">Whole fly</tissue>
    </source>
</reference>